<keyword evidence="3" id="KW-1185">Reference proteome</keyword>
<dbReference type="EMBL" id="WHWB01033560">
    <property type="protein sequence ID" value="KAJ7419041.1"/>
    <property type="molecule type" value="Genomic_DNA"/>
</dbReference>
<feature type="compositionally biased region" description="Polar residues" evidence="1">
    <location>
        <begin position="126"/>
        <end position="137"/>
    </location>
</feature>
<comment type="caution">
    <text evidence="2">The sequence shown here is derived from an EMBL/GenBank/DDBJ whole genome shotgun (WGS) entry which is preliminary data.</text>
</comment>
<reference evidence="2" key="1">
    <citation type="submission" date="2019-10" db="EMBL/GenBank/DDBJ databases">
        <authorList>
            <person name="Soares A.E.R."/>
            <person name="Aleixo A."/>
            <person name="Schneider P."/>
            <person name="Miyaki C.Y."/>
            <person name="Schneider M.P."/>
            <person name="Mello C."/>
            <person name="Vasconcelos A.T.R."/>
        </authorList>
    </citation>
    <scope>NUCLEOTIDE SEQUENCE</scope>
    <source>
        <tissue evidence="2">Muscle</tissue>
    </source>
</reference>
<feature type="compositionally biased region" description="Basic and acidic residues" evidence="1">
    <location>
        <begin position="30"/>
        <end position="45"/>
    </location>
</feature>
<sequence>MKDSEKEKAEVLDDFCASVFNSKCSSHGAQVEKGKCRDWQKEDLKSSGAEDQVGDHLKNLNVHKGPDEHHPHVLRELEEEVVSSRSGSSSVNVLDGESNELPSLPVLQLCCGSSSPWDSSRRLETSQRLSSSEQVPSFATGRNAHVHCPLRASS</sequence>
<proteinExistence type="predicted"/>
<feature type="region of interest" description="Disordered" evidence="1">
    <location>
        <begin position="25"/>
        <end position="98"/>
    </location>
</feature>
<name>A0ABQ9DIA1_9PASS</name>
<evidence type="ECO:0000313" key="2">
    <source>
        <dbReference type="EMBL" id="KAJ7419041.1"/>
    </source>
</evidence>
<feature type="compositionally biased region" description="Basic and acidic residues" evidence="1">
    <location>
        <begin position="53"/>
        <end position="76"/>
    </location>
</feature>
<organism evidence="2 3">
    <name type="scientific">Willisornis vidua</name>
    <name type="common">Xingu scale-backed antbird</name>
    <dbReference type="NCBI Taxonomy" id="1566151"/>
    <lineage>
        <taxon>Eukaryota</taxon>
        <taxon>Metazoa</taxon>
        <taxon>Chordata</taxon>
        <taxon>Craniata</taxon>
        <taxon>Vertebrata</taxon>
        <taxon>Euteleostomi</taxon>
        <taxon>Archelosauria</taxon>
        <taxon>Archosauria</taxon>
        <taxon>Dinosauria</taxon>
        <taxon>Saurischia</taxon>
        <taxon>Theropoda</taxon>
        <taxon>Coelurosauria</taxon>
        <taxon>Aves</taxon>
        <taxon>Neognathae</taxon>
        <taxon>Neoaves</taxon>
        <taxon>Telluraves</taxon>
        <taxon>Australaves</taxon>
        <taxon>Passeriformes</taxon>
        <taxon>Thamnophilidae</taxon>
        <taxon>Willisornis</taxon>
    </lineage>
</organism>
<evidence type="ECO:0000256" key="1">
    <source>
        <dbReference type="SAM" id="MobiDB-lite"/>
    </source>
</evidence>
<feature type="region of interest" description="Disordered" evidence="1">
    <location>
        <begin position="114"/>
        <end position="154"/>
    </location>
</feature>
<dbReference type="Proteomes" id="UP001145742">
    <property type="component" value="Unassembled WGS sequence"/>
</dbReference>
<evidence type="ECO:0000313" key="3">
    <source>
        <dbReference type="Proteomes" id="UP001145742"/>
    </source>
</evidence>
<gene>
    <name evidence="2" type="ORF">WISP_56489</name>
</gene>
<accession>A0ABQ9DIA1</accession>
<protein>
    <submittedName>
        <fullName evidence="2">Uncharacterized protein</fullName>
    </submittedName>
</protein>